<accession>A0A851GSQ2</accession>
<dbReference type="AlphaFoldDB" id="A0A851GSQ2"/>
<name>A0A851GSQ2_9BACT</name>
<comment type="caution">
    <text evidence="1">The sequence shown here is derived from an EMBL/GenBank/DDBJ whole genome shotgun (WGS) entry which is preliminary data.</text>
</comment>
<keyword evidence="2" id="KW-1185">Reference proteome</keyword>
<proteinExistence type="predicted"/>
<dbReference type="RefSeq" id="WP_178935324.1">
    <property type="nucleotide sequence ID" value="NZ_JACBAZ010000044.1"/>
</dbReference>
<reference evidence="1 2" key="1">
    <citation type="submission" date="2020-07" db="EMBL/GenBank/DDBJ databases">
        <title>Roseicoccus Jingziensis gen. nov., sp. nov., isolated from coastal seawater.</title>
        <authorList>
            <person name="Feng X."/>
        </authorList>
    </citation>
    <scope>NUCLEOTIDE SEQUENCE [LARGE SCALE GENOMIC DNA]</scope>
    <source>
        <strain evidence="1 2">N1E253</strain>
    </source>
</reference>
<protein>
    <submittedName>
        <fullName evidence="1">Uncharacterized protein</fullName>
    </submittedName>
</protein>
<evidence type="ECO:0000313" key="2">
    <source>
        <dbReference type="Proteomes" id="UP000557872"/>
    </source>
</evidence>
<organism evidence="1 2">
    <name type="scientific">Oceaniferula marina</name>
    <dbReference type="NCBI Taxonomy" id="2748318"/>
    <lineage>
        <taxon>Bacteria</taxon>
        <taxon>Pseudomonadati</taxon>
        <taxon>Verrucomicrobiota</taxon>
        <taxon>Verrucomicrobiia</taxon>
        <taxon>Verrucomicrobiales</taxon>
        <taxon>Verrucomicrobiaceae</taxon>
        <taxon>Oceaniferula</taxon>
    </lineage>
</organism>
<sequence length="145" mass="16658">MKISVLVEFLNGICDANSLAKDLEGGVVQTSHDGVSYYVDEDYTEDFFVTTEHLVKICDSFTDKLIDAEMVQQITFAMMCSDYLEWDSDTPDGERVAEVIGMWDTPEISYQITNSTIPKFRRYLSSGEDIFNRDDLTPDSYFKRR</sequence>
<evidence type="ECO:0000313" key="1">
    <source>
        <dbReference type="EMBL" id="NWK57810.1"/>
    </source>
</evidence>
<gene>
    <name evidence="1" type="ORF">HW115_19480</name>
</gene>
<dbReference type="Proteomes" id="UP000557872">
    <property type="component" value="Unassembled WGS sequence"/>
</dbReference>
<dbReference type="EMBL" id="JACBAZ010000044">
    <property type="protein sequence ID" value="NWK57810.1"/>
    <property type="molecule type" value="Genomic_DNA"/>
</dbReference>